<proteinExistence type="predicted"/>
<dbReference type="Gramene" id="RZC65608">
    <property type="protein sequence ID" value="RZC65608"/>
    <property type="gene ID" value="C5167_009299"/>
</dbReference>
<evidence type="ECO:0000313" key="1">
    <source>
        <dbReference type="EMBL" id="RZC65608.1"/>
    </source>
</evidence>
<dbReference type="Pfam" id="PF01597">
    <property type="entry name" value="GCV_H"/>
    <property type="match status" value="1"/>
</dbReference>
<reference evidence="1 2" key="1">
    <citation type="journal article" date="2018" name="Science">
        <title>The opium poppy genome and morphinan production.</title>
        <authorList>
            <person name="Guo L."/>
            <person name="Winzer T."/>
            <person name="Yang X."/>
            <person name="Li Y."/>
            <person name="Ning Z."/>
            <person name="He Z."/>
            <person name="Teodor R."/>
            <person name="Lu Y."/>
            <person name="Bowser T.A."/>
            <person name="Graham I.A."/>
            <person name="Ye K."/>
        </authorList>
    </citation>
    <scope>NUCLEOTIDE SEQUENCE [LARGE SCALE GENOMIC DNA]</scope>
    <source>
        <strain evidence="2">cv. HN1</strain>
        <tissue evidence="1">Leaves</tissue>
    </source>
</reference>
<dbReference type="InterPro" id="IPR002930">
    <property type="entry name" value="GCV_H"/>
</dbReference>
<dbReference type="InterPro" id="IPR033753">
    <property type="entry name" value="GCV_H/Fam206"/>
</dbReference>
<dbReference type="InterPro" id="IPR011053">
    <property type="entry name" value="Single_hybrid_motif"/>
</dbReference>
<dbReference type="PANTHER" id="PTHR11715:SF27">
    <property type="entry name" value="GLYCINE CLEAVAGE SYSTEM H PROTEIN 1, MITOCHONDRIAL-RELATED"/>
    <property type="match status" value="1"/>
</dbReference>
<keyword evidence="2" id="KW-1185">Reference proteome</keyword>
<sequence>MAWHCLDHLGKVVSVELLETGGVVTKRMGFEAVESVKETSDIDIPVYAEIVKVNINTTYISSQMLFLHAVMAYEDGWIIKLKPSRLDELDFLIDPKGYTKFCEEEDASH</sequence>
<dbReference type="SUPFAM" id="SSF51230">
    <property type="entry name" value="Single hybrid motif"/>
    <property type="match status" value="1"/>
</dbReference>
<dbReference type="Gene3D" id="2.40.50.100">
    <property type="match status" value="1"/>
</dbReference>
<accession>A0A4Y7K0X2</accession>
<evidence type="ECO:0008006" key="3">
    <source>
        <dbReference type="Google" id="ProtNLM"/>
    </source>
</evidence>
<protein>
    <recommendedName>
        <fullName evidence="3">Glycine cleavage system H protein</fullName>
    </recommendedName>
</protein>
<dbReference type="GO" id="GO:0019464">
    <property type="term" value="P:glycine decarboxylation via glycine cleavage system"/>
    <property type="evidence" value="ECO:0007669"/>
    <property type="project" value="InterPro"/>
</dbReference>
<dbReference type="GO" id="GO:0005739">
    <property type="term" value="C:mitochondrion"/>
    <property type="evidence" value="ECO:0007669"/>
    <property type="project" value="TreeGrafter"/>
</dbReference>
<dbReference type="PANTHER" id="PTHR11715">
    <property type="entry name" value="GLYCINE CLEAVAGE SYSTEM H PROTEIN"/>
    <property type="match status" value="1"/>
</dbReference>
<dbReference type="GO" id="GO:0005960">
    <property type="term" value="C:glycine cleavage complex"/>
    <property type="evidence" value="ECO:0007669"/>
    <property type="project" value="InterPro"/>
</dbReference>
<dbReference type="GO" id="GO:0009249">
    <property type="term" value="P:protein lipoylation"/>
    <property type="evidence" value="ECO:0007669"/>
    <property type="project" value="TreeGrafter"/>
</dbReference>
<dbReference type="EMBL" id="CM010720">
    <property type="protein sequence ID" value="RZC65608.1"/>
    <property type="molecule type" value="Genomic_DNA"/>
</dbReference>
<dbReference type="AlphaFoldDB" id="A0A4Y7K0X2"/>
<evidence type="ECO:0000313" key="2">
    <source>
        <dbReference type="Proteomes" id="UP000316621"/>
    </source>
</evidence>
<gene>
    <name evidence="1" type="ORF">C5167_009299</name>
</gene>
<dbReference type="STRING" id="3469.A0A4Y7K0X2"/>
<name>A0A4Y7K0X2_PAPSO</name>
<dbReference type="Proteomes" id="UP000316621">
    <property type="component" value="Chromosome 6"/>
</dbReference>
<organism evidence="1 2">
    <name type="scientific">Papaver somniferum</name>
    <name type="common">Opium poppy</name>
    <dbReference type="NCBI Taxonomy" id="3469"/>
    <lineage>
        <taxon>Eukaryota</taxon>
        <taxon>Viridiplantae</taxon>
        <taxon>Streptophyta</taxon>
        <taxon>Embryophyta</taxon>
        <taxon>Tracheophyta</taxon>
        <taxon>Spermatophyta</taxon>
        <taxon>Magnoliopsida</taxon>
        <taxon>Ranunculales</taxon>
        <taxon>Papaveraceae</taxon>
        <taxon>Papaveroideae</taxon>
        <taxon>Papaver</taxon>
    </lineage>
</organism>